<comment type="caution">
    <text evidence="1">The sequence shown here is derived from an EMBL/GenBank/DDBJ whole genome shotgun (WGS) entry which is preliminary data.</text>
</comment>
<reference evidence="1 2" key="1">
    <citation type="submission" date="2014-07" db="EMBL/GenBank/DDBJ databases">
        <title>Draft Genome Sequence of Gephyronic Acid Producer, Cystobacter violaceus Strain Cb vi76.</title>
        <authorList>
            <person name="Stevens D.C."/>
            <person name="Young J."/>
            <person name="Carmichael R."/>
            <person name="Tan J."/>
            <person name="Taylor R.E."/>
        </authorList>
    </citation>
    <scope>NUCLEOTIDE SEQUENCE [LARGE SCALE GENOMIC DNA]</scope>
    <source>
        <strain evidence="1 2">Cb vi76</strain>
    </source>
</reference>
<dbReference type="Pfam" id="PF21893">
    <property type="entry name" value="DUF6918"/>
    <property type="match status" value="1"/>
</dbReference>
<dbReference type="EMBL" id="JPMI01000141">
    <property type="protein sequence ID" value="KFA91526.1"/>
    <property type="molecule type" value="Genomic_DNA"/>
</dbReference>
<evidence type="ECO:0000313" key="2">
    <source>
        <dbReference type="Proteomes" id="UP000028547"/>
    </source>
</evidence>
<accession>A0A084SSU1</accession>
<gene>
    <name evidence="1" type="ORF">Q664_21430</name>
</gene>
<protein>
    <submittedName>
        <fullName evidence="1">Uncharacterized protein</fullName>
    </submittedName>
</protein>
<dbReference type="InterPro" id="IPR054211">
    <property type="entry name" value="DUF6918"/>
</dbReference>
<dbReference type="AlphaFoldDB" id="A0A084SSU1"/>
<evidence type="ECO:0000313" key="1">
    <source>
        <dbReference type="EMBL" id="KFA91526.1"/>
    </source>
</evidence>
<organism evidence="1 2">
    <name type="scientific">Archangium violaceum Cb vi76</name>
    <dbReference type="NCBI Taxonomy" id="1406225"/>
    <lineage>
        <taxon>Bacteria</taxon>
        <taxon>Pseudomonadati</taxon>
        <taxon>Myxococcota</taxon>
        <taxon>Myxococcia</taxon>
        <taxon>Myxococcales</taxon>
        <taxon>Cystobacterineae</taxon>
        <taxon>Archangiaceae</taxon>
        <taxon>Archangium</taxon>
    </lineage>
</organism>
<sequence>MASLTETLTNQSKKAAVIDDCCTLIDAEVADKGGISGLAIKAGYSAVKNIKPGFIRHAVEDLLPDFAKALDPLYQEAKTGGRPVGAHIAANSGRAADALLTITDGKVRNAQSGLVKGTYEKLRGTAKKNVEAAIPRIGKLLEKHAG</sequence>
<dbReference type="RefSeq" id="WP_043398338.1">
    <property type="nucleotide sequence ID" value="NZ_JPMI01000141.1"/>
</dbReference>
<dbReference type="Proteomes" id="UP000028547">
    <property type="component" value="Unassembled WGS sequence"/>
</dbReference>
<proteinExistence type="predicted"/>
<name>A0A084SSU1_9BACT</name>